<dbReference type="InterPro" id="IPR015424">
    <property type="entry name" value="PyrdxlP-dep_Trfase"/>
</dbReference>
<accession>A0A502EI26</accession>
<dbReference type="Pfam" id="PF00155">
    <property type="entry name" value="Aminotran_1_2"/>
    <property type="match status" value="1"/>
</dbReference>
<dbReference type="InterPro" id="IPR036388">
    <property type="entry name" value="WH-like_DNA-bd_sf"/>
</dbReference>
<dbReference type="Gene3D" id="3.90.1150.10">
    <property type="entry name" value="Aspartate Aminotransferase, domain 1"/>
    <property type="match status" value="1"/>
</dbReference>
<reference evidence="7 8" key="1">
    <citation type="journal article" date="2019" name="Environ. Microbiol.">
        <title>Species interactions and distinct microbial communities in high Arctic permafrost affected cryosols are associated with the CH4 and CO2 gas fluxes.</title>
        <authorList>
            <person name="Altshuler I."/>
            <person name="Hamel J."/>
            <person name="Turney S."/>
            <person name="Magnuson E."/>
            <person name="Levesque R."/>
            <person name="Greer C."/>
            <person name="Whyte L.G."/>
        </authorList>
    </citation>
    <scope>NUCLEOTIDE SEQUENCE [LARGE SCALE GENOMIC DNA]</scope>
    <source>
        <strain evidence="7 8">S5.20</strain>
    </source>
</reference>
<dbReference type="InterPro" id="IPR015422">
    <property type="entry name" value="PyrdxlP-dep_Trfase_small"/>
</dbReference>
<dbReference type="RefSeq" id="WP_140687655.1">
    <property type="nucleotide sequence ID" value="NZ_RCZG01000001.1"/>
</dbReference>
<evidence type="ECO:0000313" key="7">
    <source>
        <dbReference type="EMBL" id="TPG36794.1"/>
    </source>
</evidence>
<keyword evidence="2" id="KW-0663">Pyridoxal phosphate</keyword>
<evidence type="ECO:0000256" key="1">
    <source>
        <dbReference type="ARBA" id="ARBA00005384"/>
    </source>
</evidence>
<name>A0A502EI26_9MYCO</name>
<dbReference type="PANTHER" id="PTHR46577:SF1">
    <property type="entry name" value="HTH-TYPE TRANSCRIPTIONAL REGULATORY PROTEIN GABR"/>
    <property type="match status" value="1"/>
</dbReference>
<dbReference type="Proteomes" id="UP000320095">
    <property type="component" value="Unassembled WGS sequence"/>
</dbReference>
<evidence type="ECO:0000256" key="4">
    <source>
        <dbReference type="ARBA" id="ARBA00023125"/>
    </source>
</evidence>
<keyword evidence="5" id="KW-0804">Transcription</keyword>
<organism evidence="7 8">
    <name type="scientific">Mycolicibacterium hodleri</name>
    <dbReference type="NCBI Taxonomy" id="49897"/>
    <lineage>
        <taxon>Bacteria</taxon>
        <taxon>Bacillati</taxon>
        <taxon>Actinomycetota</taxon>
        <taxon>Actinomycetes</taxon>
        <taxon>Mycobacteriales</taxon>
        <taxon>Mycobacteriaceae</taxon>
        <taxon>Mycolicibacterium</taxon>
    </lineage>
</organism>
<keyword evidence="8" id="KW-1185">Reference proteome</keyword>
<dbReference type="EMBL" id="RCZG01000001">
    <property type="protein sequence ID" value="TPG36794.1"/>
    <property type="molecule type" value="Genomic_DNA"/>
</dbReference>
<feature type="domain" description="HTH gntR-type" evidence="6">
    <location>
        <begin position="29"/>
        <end position="98"/>
    </location>
</feature>
<sequence length="500" mass="53206">MSVELAGRRLDVDLLARELGNWRTSSRSGPAYQGLADGLRMLIVDGRLPVGAQLPSERALADALRVSRTTVTAAYTQMREDGYLKGRQGARSTTALPVAAPAPTPKLAGTAVAKLAGTAVANLAGRAVANLAAATLAAPVAAVAQAFEEAAAQVTPYLHDIGIELVGVRPLREAIAERYCARGLPTEPDEIMVTTGALHAIGLILATYTQPGDRVLVEQPTYHGALAAMATKGVRPVPVAMTPDGWDLDAIDAAVRQLSPNLAYLIPDNHNPTGMTLPPAGRRRLAQIIAETRTRTIIDETITDMWLDEMVPPPFAASMAARRDLVLTVGSMSKSYWGGLRIGWIRGERNALATIGAMRPAVDMGTPIVEQLAAASLLGLADDVLPDRRDTLRVRRALLLALLDQHLPDWRPDLSKGGMSLWVRLPAPMSTALSAAASRMGLEIPPGPRFGVDGTLERFIRVPYTLPEEQLTEAVELLARAWRSVTGTGAVGVEFAAVVV</sequence>
<comment type="similarity">
    <text evidence="1">In the C-terminal section; belongs to the class-I pyridoxal-phosphate-dependent aminotransferase family.</text>
</comment>
<dbReference type="InterPro" id="IPR015421">
    <property type="entry name" value="PyrdxlP-dep_Trfase_major"/>
</dbReference>
<evidence type="ECO:0000259" key="6">
    <source>
        <dbReference type="PROSITE" id="PS50949"/>
    </source>
</evidence>
<dbReference type="InterPro" id="IPR004839">
    <property type="entry name" value="Aminotransferase_I/II_large"/>
</dbReference>
<dbReference type="AlphaFoldDB" id="A0A502EI26"/>
<dbReference type="CDD" id="cd07377">
    <property type="entry name" value="WHTH_GntR"/>
    <property type="match status" value="1"/>
</dbReference>
<dbReference type="SMART" id="SM00345">
    <property type="entry name" value="HTH_GNTR"/>
    <property type="match status" value="1"/>
</dbReference>
<evidence type="ECO:0000256" key="2">
    <source>
        <dbReference type="ARBA" id="ARBA00022898"/>
    </source>
</evidence>
<dbReference type="PRINTS" id="PR00035">
    <property type="entry name" value="HTHGNTR"/>
</dbReference>
<dbReference type="GO" id="GO:0003677">
    <property type="term" value="F:DNA binding"/>
    <property type="evidence" value="ECO:0007669"/>
    <property type="project" value="UniProtKB-KW"/>
</dbReference>
<dbReference type="InterPro" id="IPR051446">
    <property type="entry name" value="HTH_trans_reg/aminotransferase"/>
</dbReference>
<dbReference type="OrthoDB" id="199743at2"/>
<evidence type="ECO:0000256" key="5">
    <source>
        <dbReference type="ARBA" id="ARBA00023163"/>
    </source>
</evidence>
<gene>
    <name evidence="7" type="ORF">EAH80_02405</name>
</gene>
<evidence type="ECO:0000256" key="3">
    <source>
        <dbReference type="ARBA" id="ARBA00023015"/>
    </source>
</evidence>
<keyword evidence="4" id="KW-0238">DNA-binding</keyword>
<dbReference type="CDD" id="cd00609">
    <property type="entry name" value="AAT_like"/>
    <property type="match status" value="1"/>
</dbReference>
<proteinExistence type="inferred from homology"/>
<dbReference type="GO" id="GO:0030170">
    <property type="term" value="F:pyridoxal phosphate binding"/>
    <property type="evidence" value="ECO:0007669"/>
    <property type="project" value="InterPro"/>
</dbReference>
<keyword evidence="7" id="KW-0808">Transferase</keyword>
<dbReference type="PANTHER" id="PTHR46577">
    <property type="entry name" value="HTH-TYPE TRANSCRIPTIONAL REGULATORY PROTEIN GABR"/>
    <property type="match status" value="1"/>
</dbReference>
<dbReference type="InterPro" id="IPR000524">
    <property type="entry name" value="Tscrpt_reg_HTH_GntR"/>
</dbReference>
<dbReference type="GO" id="GO:0008483">
    <property type="term" value="F:transaminase activity"/>
    <property type="evidence" value="ECO:0007669"/>
    <property type="project" value="UniProtKB-KW"/>
</dbReference>
<evidence type="ECO:0000313" key="8">
    <source>
        <dbReference type="Proteomes" id="UP000320095"/>
    </source>
</evidence>
<comment type="caution">
    <text evidence="7">The sequence shown here is derived from an EMBL/GenBank/DDBJ whole genome shotgun (WGS) entry which is preliminary data.</text>
</comment>
<dbReference type="InterPro" id="IPR036390">
    <property type="entry name" value="WH_DNA-bd_sf"/>
</dbReference>
<dbReference type="SUPFAM" id="SSF46785">
    <property type="entry name" value="Winged helix' DNA-binding domain"/>
    <property type="match status" value="1"/>
</dbReference>
<dbReference type="PROSITE" id="PS50949">
    <property type="entry name" value="HTH_GNTR"/>
    <property type="match status" value="1"/>
</dbReference>
<protein>
    <submittedName>
        <fullName evidence="7">PLP-dependent aminotransferase family protein</fullName>
    </submittedName>
</protein>
<keyword evidence="7" id="KW-0032">Aminotransferase</keyword>
<dbReference type="Gene3D" id="1.10.10.10">
    <property type="entry name" value="Winged helix-like DNA-binding domain superfamily/Winged helix DNA-binding domain"/>
    <property type="match status" value="1"/>
</dbReference>
<keyword evidence="3" id="KW-0805">Transcription regulation</keyword>
<dbReference type="Pfam" id="PF00392">
    <property type="entry name" value="GntR"/>
    <property type="match status" value="1"/>
</dbReference>
<dbReference type="Gene3D" id="3.40.640.10">
    <property type="entry name" value="Type I PLP-dependent aspartate aminotransferase-like (Major domain)"/>
    <property type="match status" value="1"/>
</dbReference>
<dbReference type="GO" id="GO:0003700">
    <property type="term" value="F:DNA-binding transcription factor activity"/>
    <property type="evidence" value="ECO:0007669"/>
    <property type="project" value="InterPro"/>
</dbReference>
<dbReference type="SUPFAM" id="SSF53383">
    <property type="entry name" value="PLP-dependent transferases"/>
    <property type="match status" value="1"/>
</dbReference>